<comment type="caution">
    <text evidence="2">The sequence shown here is derived from an EMBL/GenBank/DDBJ whole genome shotgun (WGS) entry which is preliminary data.</text>
</comment>
<feature type="compositionally biased region" description="Gly residues" evidence="1">
    <location>
        <begin position="298"/>
        <end position="316"/>
    </location>
</feature>
<dbReference type="Proteomes" id="UP001165080">
    <property type="component" value="Unassembled WGS sequence"/>
</dbReference>
<dbReference type="AlphaFoldDB" id="A0A9W6BFL0"/>
<evidence type="ECO:0000256" key="1">
    <source>
        <dbReference type="SAM" id="MobiDB-lite"/>
    </source>
</evidence>
<keyword evidence="3" id="KW-1185">Reference proteome</keyword>
<gene>
    <name evidence="2" type="primary">PLESTBF000222</name>
    <name evidence="2" type="ORF">PLESTB_000438000</name>
</gene>
<protein>
    <submittedName>
        <fullName evidence="2">Uncharacterized protein</fullName>
    </submittedName>
</protein>
<feature type="region of interest" description="Disordered" evidence="1">
    <location>
        <begin position="121"/>
        <end position="142"/>
    </location>
</feature>
<feature type="region of interest" description="Disordered" evidence="1">
    <location>
        <begin position="1"/>
        <end position="31"/>
    </location>
</feature>
<sequence>MGSPSRSPKSGKKGNKRTINSPGREEPYISKAQKLDAQVVARRQELRAEATAASQQAAMEAAQNATTLQELKGIIQSFCSDFDAKLARHIGLMCRKILLLLGFDSSLIDQLEEQGWQAAGPLPRDQFHVPPHAPPPPPPPPPLVLHPDRLLLEVPVACVADTAKIVEQTLATARPGARINFDVMPRTPKAPATGGGGRARPETRLVDVYMMPSSRKSLVTLGGELFRRHGIVVRDALTRAGVELRRQRYATYARLREEQKRPRWENGVDVSYVNQAGVRMLYTGPWDGPAPSGPQNNGNGGSGGSGSGTGAGGGAGSAVGGAAGGVPGAPPRGVAPPDWSLCYGGEPLGGHEPGGCLFADCAVEYPRCEGLEV</sequence>
<evidence type="ECO:0000313" key="3">
    <source>
        <dbReference type="Proteomes" id="UP001165080"/>
    </source>
</evidence>
<dbReference type="EMBL" id="BRXU01000004">
    <property type="protein sequence ID" value="GLC50843.1"/>
    <property type="molecule type" value="Genomic_DNA"/>
</dbReference>
<feature type="region of interest" description="Disordered" evidence="1">
    <location>
        <begin position="283"/>
        <end position="316"/>
    </location>
</feature>
<feature type="region of interest" description="Disordered" evidence="1">
    <location>
        <begin position="181"/>
        <end position="200"/>
    </location>
</feature>
<name>A0A9W6BFL0_9CHLO</name>
<proteinExistence type="predicted"/>
<reference evidence="2 3" key="1">
    <citation type="journal article" date="2023" name="Commun. Biol.">
        <title>Reorganization of the ancestral sex-determining regions during the evolution of trioecy in Pleodorina starrii.</title>
        <authorList>
            <person name="Takahashi K."/>
            <person name="Suzuki S."/>
            <person name="Kawai-Toyooka H."/>
            <person name="Yamamoto K."/>
            <person name="Hamaji T."/>
            <person name="Ootsuki R."/>
            <person name="Yamaguchi H."/>
            <person name="Kawachi M."/>
            <person name="Higashiyama T."/>
            <person name="Nozaki H."/>
        </authorList>
    </citation>
    <scope>NUCLEOTIDE SEQUENCE [LARGE SCALE GENOMIC DNA]</scope>
    <source>
        <strain evidence="2 3">NIES-4479</strain>
    </source>
</reference>
<organism evidence="2 3">
    <name type="scientific">Pleodorina starrii</name>
    <dbReference type="NCBI Taxonomy" id="330485"/>
    <lineage>
        <taxon>Eukaryota</taxon>
        <taxon>Viridiplantae</taxon>
        <taxon>Chlorophyta</taxon>
        <taxon>core chlorophytes</taxon>
        <taxon>Chlorophyceae</taxon>
        <taxon>CS clade</taxon>
        <taxon>Chlamydomonadales</taxon>
        <taxon>Volvocaceae</taxon>
        <taxon>Pleodorina</taxon>
    </lineage>
</organism>
<evidence type="ECO:0000313" key="2">
    <source>
        <dbReference type="EMBL" id="GLC50843.1"/>
    </source>
</evidence>
<accession>A0A9W6BFL0</accession>
<feature type="compositionally biased region" description="Pro residues" evidence="1">
    <location>
        <begin position="131"/>
        <end position="142"/>
    </location>
</feature>